<evidence type="ECO:0000256" key="2">
    <source>
        <dbReference type="SAM" id="Phobius"/>
    </source>
</evidence>
<feature type="compositionally biased region" description="Polar residues" evidence="1">
    <location>
        <begin position="34"/>
        <end position="52"/>
    </location>
</feature>
<protein>
    <submittedName>
        <fullName evidence="3">(rape) hypothetical protein</fullName>
    </submittedName>
</protein>
<feature type="transmembrane region" description="Helical" evidence="2">
    <location>
        <begin position="227"/>
        <end position="244"/>
    </location>
</feature>
<organism evidence="3">
    <name type="scientific">Brassica napus</name>
    <name type="common">Rape</name>
    <dbReference type="NCBI Taxonomy" id="3708"/>
    <lineage>
        <taxon>Eukaryota</taxon>
        <taxon>Viridiplantae</taxon>
        <taxon>Streptophyta</taxon>
        <taxon>Embryophyta</taxon>
        <taxon>Tracheophyta</taxon>
        <taxon>Spermatophyta</taxon>
        <taxon>Magnoliopsida</taxon>
        <taxon>eudicotyledons</taxon>
        <taxon>Gunneridae</taxon>
        <taxon>Pentapetalae</taxon>
        <taxon>rosids</taxon>
        <taxon>malvids</taxon>
        <taxon>Brassicales</taxon>
        <taxon>Brassicaceae</taxon>
        <taxon>Brassiceae</taxon>
        <taxon>Brassica</taxon>
    </lineage>
</organism>
<proteinExistence type="predicted"/>
<keyword evidence="2" id="KW-0472">Membrane</keyword>
<dbReference type="Proteomes" id="UP001295469">
    <property type="component" value="Chromosome C09"/>
</dbReference>
<keyword evidence="2" id="KW-1133">Transmembrane helix</keyword>
<dbReference type="EMBL" id="HG994373">
    <property type="protein sequence ID" value="CAF1784448.1"/>
    <property type="molecule type" value="Genomic_DNA"/>
</dbReference>
<name>A0A816JIK6_BRANA</name>
<feature type="transmembrane region" description="Helical" evidence="2">
    <location>
        <begin position="186"/>
        <end position="207"/>
    </location>
</feature>
<sequence>MNDSDTKSQAASGYSPLSGPDSATQADVNRPLLTENSNPRPTLSLPSGPTTLFTIPKTLLTARTLNTRRTLTLPFASRPSGLTTLSLLEAPRTLLPSYQIESQATAGSPRRSDSNSSRLSDTDSPRRSSQLPFSGSGGVSTPAGDDEEVLGDPLLGAEAAVLADAKAWAKFLEVSNSFIQWMISTLFLLVPAQVIFSFAKLLVAIWSPSPSSSTVIMGLLSELKEKAIFPIFFLILYGCFYMGARSFNKKSLKFGFDITSLLTGFLAILTTKATRLDLCSFTWSYSWRANYGIAASEERSRGTNRDPLHFCIRLLLHLQSQLSFRDSESRWKGASVLSFFSSSSSCKLALLILVSMSRL</sequence>
<dbReference type="AlphaFoldDB" id="A0A816JIK6"/>
<feature type="region of interest" description="Disordered" evidence="1">
    <location>
        <begin position="1"/>
        <end position="52"/>
    </location>
</feature>
<reference evidence="3" key="1">
    <citation type="submission" date="2021-01" db="EMBL/GenBank/DDBJ databases">
        <authorList>
            <consortium name="Genoscope - CEA"/>
            <person name="William W."/>
        </authorList>
    </citation>
    <scope>NUCLEOTIDE SEQUENCE</scope>
</reference>
<evidence type="ECO:0000313" key="3">
    <source>
        <dbReference type="EMBL" id="CAF1784448.1"/>
    </source>
</evidence>
<gene>
    <name evidence="3" type="ORF">DARMORV10_C09P62580.1</name>
</gene>
<evidence type="ECO:0000256" key="1">
    <source>
        <dbReference type="SAM" id="MobiDB-lite"/>
    </source>
</evidence>
<keyword evidence="2" id="KW-0812">Transmembrane</keyword>
<feature type="region of interest" description="Disordered" evidence="1">
    <location>
        <begin position="98"/>
        <end position="144"/>
    </location>
</feature>
<accession>A0A816JIK6</accession>